<dbReference type="GO" id="GO:0003700">
    <property type="term" value="F:DNA-binding transcription factor activity"/>
    <property type="evidence" value="ECO:0007669"/>
    <property type="project" value="TreeGrafter"/>
</dbReference>
<dbReference type="AlphaFoldDB" id="A0A0J6Y106"/>
<dbReference type="InterPro" id="IPR001647">
    <property type="entry name" value="HTH_TetR"/>
</dbReference>
<dbReference type="GO" id="GO:0000976">
    <property type="term" value="F:transcription cis-regulatory region binding"/>
    <property type="evidence" value="ECO:0007669"/>
    <property type="project" value="TreeGrafter"/>
</dbReference>
<evidence type="ECO:0000313" key="6">
    <source>
        <dbReference type="EMBL" id="KMO66961.1"/>
    </source>
</evidence>
<dbReference type="SUPFAM" id="SSF46689">
    <property type="entry name" value="Homeodomain-like"/>
    <property type="match status" value="1"/>
</dbReference>
<dbReference type="PRINTS" id="PR00455">
    <property type="entry name" value="HTHTETR"/>
</dbReference>
<dbReference type="PATRIC" id="fig|37916.4.peg.7330"/>
<accession>A0A0J6Y106</accession>
<dbReference type="InterPro" id="IPR050109">
    <property type="entry name" value="HTH-type_TetR-like_transc_reg"/>
</dbReference>
<dbReference type="Proteomes" id="UP000036513">
    <property type="component" value="Unassembled WGS sequence"/>
</dbReference>
<dbReference type="InterPro" id="IPR009057">
    <property type="entry name" value="Homeodomain-like_sf"/>
</dbReference>
<dbReference type="SMR" id="A0A0J6Y106"/>
<feature type="DNA-binding region" description="H-T-H motif" evidence="4">
    <location>
        <begin position="32"/>
        <end position="51"/>
    </location>
</feature>
<keyword evidence="2 4" id="KW-0238">DNA-binding</keyword>
<sequence>MESKSRLDGSRRHAIVQAALEVLAVRGSADSTLQVIAKAAGVSVGLIQHYFGSKDGLIEAVDAHALNTIGVAMAEPTPPPAAESIPEIGRRVTALFDDHLPVLDYIARQVVEGTPTGKALFDAMASLGIQRWDDLSHSGATTEDFDSVWAGLNPLILVLGTITFRRHVDRYLPEAFTSRSQLSRWERAVNTLIGGQLKTR</sequence>
<evidence type="ECO:0000256" key="4">
    <source>
        <dbReference type="PROSITE-ProRule" id="PRU00335"/>
    </source>
</evidence>
<dbReference type="PANTHER" id="PTHR30055:SF234">
    <property type="entry name" value="HTH-TYPE TRANSCRIPTIONAL REGULATOR BETI"/>
    <property type="match status" value="1"/>
</dbReference>
<evidence type="ECO:0000313" key="7">
    <source>
        <dbReference type="Proteomes" id="UP000036513"/>
    </source>
</evidence>
<feature type="domain" description="HTH tetR-type" evidence="5">
    <location>
        <begin position="9"/>
        <end position="69"/>
    </location>
</feature>
<organism evidence="6 7">
    <name type="scientific">Mycolicibacterium chlorophenolicum</name>
    <dbReference type="NCBI Taxonomy" id="37916"/>
    <lineage>
        <taxon>Bacteria</taxon>
        <taxon>Bacillati</taxon>
        <taxon>Actinomycetota</taxon>
        <taxon>Actinomycetes</taxon>
        <taxon>Mycobacteriales</taxon>
        <taxon>Mycobacteriaceae</taxon>
        <taxon>Mycolicibacterium</taxon>
    </lineage>
</organism>
<dbReference type="PROSITE" id="PS50977">
    <property type="entry name" value="HTH_TETR_2"/>
    <property type="match status" value="1"/>
</dbReference>
<dbReference type="RefSeq" id="WP_048474255.1">
    <property type="nucleotide sequence ID" value="NZ_JYNL01000071.1"/>
</dbReference>
<keyword evidence="3" id="KW-0804">Transcription</keyword>
<name>A0A0J6Y106_9MYCO</name>
<dbReference type="Pfam" id="PF00440">
    <property type="entry name" value="TetR_N"/>
    <property type="match status" value="1"/>
</dbReference>
<comment type="caution">
    <text evidence="6">The sequence shown here is derived from an EMBL/GenBank/DDBJ whole genome shotgun (WGS) entry which is preliminary data.</text>
</comment>
<evidence type="ECO:0000256" key="2">
    <source>
        <dbReference type="ARBA" id="ARBA00023125"/>
    </source>
</evidence>
<evidence type="ECO:0000259" key="5">
    <source>
        <dbReference type="PROSITE" id="PS50977"/>
    </source>
</evidence>
<reference evidence="6 7" key="1">
    <citation type="journal article" date="2015" name="Genome Biol. Evol.">
        <title>Characterization of Three Mycobacterium spp. with Potential Use in Bioremediation by Genome Sequencing and Comparative Genomics.</title>
        <authorList>
            <person name="Das S."/>
            <person name="Pettersson B.M."/>
            <person name="Behra P.R."/>
            <person name="Ramesh M."/>
            <person name="Dasgupta S."/>
            <person name="Bhattacharya A."/>
            <person name="Kirsebom L.A."/>
        </authorList>
    </citation>
    <scope>NUCLEOTIDE SEQUENCE [LARGE SCALE GENOMIC DNA]</scope>
    <source>
        <strain evidence="6 7">DSM 43826</strain>
    </source>
</reference>
<dbReference type="Gene3D" id="1.10.357.10">
    <property type="entry name" value="Tetracycline Repressor, domain 2"/>
    <property type="match status" value="1"/>
</dbReference>
<evidence type="ECO:0000256" key="3">
    <source>
        <dbReference type="ARBA" id="ARBA00023163"/>
    </source>
</evidence>
<dbReference type="STRING" id="37916.MCHLDSM_07305"/>
<proteinExistence type="predicted"/>
<dbReference type="PANTHER" id="PTHR30055">
    <property type="entry name" value="HTH-TYPE TRANSCRIPTIONAL REGULATOR RUTR"/>
    <property type="match status" value="1"/>
</dbReference>
<protein>
    <submittedName>
        <fullName evidence="6">HTH-type transcriptional regulator BetI</fullName>
    </submittedName>
</protein>
<dbReference type="EMBL" id="JYNL01000071">
    <property type="protein sequence ID" value="KMO66961.1"/>
    <property type="molecule type" value="Genomic_DNA"/>
</dbReference>
<keyword evidence="1" id="KW-0805">Transcription regulation</keyword>
<gene>
    <name evidence="6" type="primary">betI_18</name>
    <name evidence="6" type="ORF">MCHLDSM_07305</name>
</gene>
<evidence type="ECO:0000256" key="1">
    <source>
        <dbReference type="ARBA" id="ARBA00023015"/>
    </source>
</evidence>
<keyword evidence="7" id="KW-1185">Reference proteome</keyword>